<dbReference type="Pfam" id="PF04020">
    <property type="entry name" value="Phage_holin_4_2"/>
    <property type="match status" value="1"/>
</dbReference>
<dbReference type="PANTHER" id="PTHR37309">
    <property type="entry name" value="SLR0284 PROTEIN"/>
    <property type="match status" value="1"/>
</dbReference>
<proteinExistence type="predicted"/>
<protein>
    <submittedName>
        <fullName evidence="2">Phage holin family protein</fullName>
    </submittedName>
</protein>
<feature type="transmembrane region" description="Helical" evidence="1">
    <location>
        <begin position="57"/>
        <end position="77"/>
    </location>
</feature>
<dbReference type="OrthoDB" id="6402664at2"/>
<evidence type="ECO:0000256" key="1">
    <source>
        <dbReference type="SAM" id="Phobius"/>
    </source>
</evidence>
<reference evidence="3" key="1">
    <citation type="submission" date="2018-11" db="EMBL/GenBank/DDBJ databases">
        <title>Chitinophaga lutea sp.nov., isolate from arsenic contaminated soil.</title>
        <authorList>
            <person name="Zong Y."/>
        </authorList>
    </citation>
    <scope>NUCLEOTIDE SEQUENCE [LARGE SCALE GENOMIC DNA]</scope>
    <source>
        <strain evidence="3">YLT18</strain>
    </source>
</reference>
<evidence type="ECO:0000313" key="3">
    <source>
        <dbReference type="Proteomes" id="UP000279089"/>
    </source>
</evidence>
<keyword evidence="1" id="KW-0472">Membrane</keyword>
<keyword evidence="1" id="KW-1133">Transmembrane helix</keyword>
<dbReference type="InterPro" id="IPR007165">
    <property type="entry name" value="Phage_holin_4_2"/>
</dbReference>
<comment type="caution">
    <text evidence="2">The sequence shown here is derived from an EMBL/GenBank/DDBJ whole genome shotgun (WGS) entry which is preliminary data.</text>
</comment>
<dbReference type="PANTHER" id="PTHR37309:SF1">
    <property type="entry name" value="SLR0284 PROTEIN"/>
    <property type="match status" value="1"/>
</dbReference>
<dbReference type="AlphaFoldDB" id="A0A3N4MFL4"/>
<dbReference type="RefSeq" id="WP_120518935.1">
    <property type="nucleotide sequence ID" value="NZ_QXZY01000015.1"/>
</dbReference>
<gene>
    <name evidence="2" type="ORF">EG028_24520</name>
</gene>
<feature type="transmembrane region" description="Helical" evidence="1">
    <location>
        <begin position="89"/>
        <end position="109"/>
    </location>
</feature>
<dbReference type="EMBL" id="RMBX01000015">
    <property type="protein sequence ID" value="RPD38439.1"/>
    <property type="molecule type" value="Genomic_DNA"/>
</dbReference>
<dbReference type="Proteomes" id="UP000279089">
    <property type="component" value="Unassembled WGS sequence"/>
</dbReference>
<accession>A0A3N4MFL4</accession>
<sequence length="115" mass="12466">MGILIRILVTSLAALLTAYLLPGVDIKDFTTALILAIVLGLLNLIVKPILVILTLPVTIITLGLFLLVINALIVLWASSLVEGFKVDNFWWALIFSVVLSIISGIMLSLGPQERD</sequence>
<evidence type="ECO:0000313" key="2">
    <source>
        <dbReference type="EMBL" id="RPD38439.1"/>
    </source>
</evidence>
<keyword evidence="1" id="KW-0812">Transmembrane</keyword>
<name>A0A3N4MFL4_9BACT</name>
<organism evidence="2 3">
    <name type="scientific">Chitinophaga barathri</name>
    <dbReference type="NCBI Taxonomy" id="1647451"/>
    <lineage>
        <taxon>Bacteria</taxon>
        <taxon>Pseudomonadati</taxon>
        <taxon>Bacteroidota</taxon>
        <taxon>Chitinophagia</taxon>
        <taxon>Chitinophagales</taxon>
        <taxon>Chitinophagaceae</taxon>
        <taxon>Chitinophaga</taxon>
    </lineage>
</organism>
<feature type="transmembrane region" description="Helical" evidence="1">
    <location>
        <begin position="32"/>
        <end position="50"/>
    </location>
</feature>
<keyword evidence="3" id="KW-1185">Reference proteome</keyword>